<dbReference type="PANTHER" id="PTHR43537">
    <property type="entry name" value="TRANSCRIPTIONAL REGULATOR, GNTR FAMILY"/>
    <property type="match status" value="1"/>
</dbReference>
<dbReference type="OrthoDB" id="9815654at2"/>
<keyword evidence="3" id="KW-0804">Transcription</keyword>
<dbReference type="Pfam" id="PF00392">
    <property type="entry name" value="GntR"/>
    <property type="match status" value="1"/>
</dbReference>
<dbReference type="SMART" id="SM00895">
    <property type="entry name" value="FCD"/>
    <property type="match status" value="1"/>
</dbReference>
<keyword evidence="1" id="KW-0805">Transcription regulation</keyword>
<dbReference type="InterPro" id="IPR036388">
    <property type="entry name" value="WH-like_DNA-bd_sf"/>
</dbReference>
<name>A0A1Q9A9Y2_9HYPH</name>
<evidence type="ECO:0000259" key="4">
    <source>
        <dbReference type="PROSITE" id="PS50949"/>
    </source>
</evidence>
<sequence length="237" mass="26332">MSETANSRVVSLAPVGRETVQDRVYAQLRQTLIIGGFEAGDALRIVDLAERLQTSTMPVREALGRLVSEKALEAMPNRTVRVPLITRQRLDDLERARLLIEGRLVELAISRLTQEDFAALRQINRDCDQAFETHGQDIGPVTSQYNQRFHFHIYQAAGSQVLIPIVESLWLQSGPVVRAAAQIHDEQGGLAATHHHWALIDALARQDQQACLRALSDDIGRSFDLVRSRLGADDAAV</sequence>
<dbReference type="SUPFAM" id="SSF48008">
    <property type="entry name" value="GntR ligand-binding domain-like"/>
    <property type="match status" value="1"/>
</dbReference>
<dbReference type="AlphaFoldDB" id="A0A1Q9A9Y2"/>
<organism evidence="6 7">
    <name type="scientific">Allorhizobium taibaishanense</name>
    <dbReference type="NCBI Taxonomy" id="887144"/>
    <lineage>
        <taxon>Bacteria</taxon>
        <taxon>Pseudomonadati</taxon>
        <taxon>Pseudomonadota</taxon>
        <taxon>Alphaproteobacteria</taxon>
        <taxon>Hyphomicrobiales</taxon>
        <taxon>Rhizobiaceae</taxon>
        <taxon>Rhizobium/Agrobacterium group</taxon>
        <taxon>Allorhizobium</taxon>
    </lineage>
</organism>
<dbReference type="STRING" id="887144.BJF91_16655"/>
<dbReference type="Gene3D" id="1.10.10.10">
    <property type="entry name" value="Winged helix-like DNA-binding domain superfamily/Winged helix DNA-binding domain"/>
    <property type="match status" value="1"/>
</dbReference>
<proteinExistence type="predicted"/>
<dbReference type="Proteomes" id="UP000185598">
    <property type="component" value="Unassembled WGS sequence"/>
</dbReference>
<dbReference type="Pfam" id="PF07729">
    <property type="entry name" value="FCD"/>
    <property type="match status" value="1"/>
</dbReference>
<dbReference type="PANTHER" id="PTHR43537:SF39">
    <property type="entry name" value="HTH-TYPE TRANSCRIPTIONAL REGULATOR MCBR"/>
    <property type="match status" value="1"/>
</dbReference>
<evidence type="ECO:0000256" key="3">
    <source>
        <dbReference type="ARBA" id="ARBA00023163"/>
    </source>
</evidence>
<dbReference type="PROSITE" id="PS50949">
    <property type="entry name" value="HTH_GNTR"/>
    <property type="match status" value="1"/>
</dbReference>
<evidence type="ECO:0000256" key="1">
    <source>
        <dbReference type="ARBA" id="ARBA00023015"/>
    </source>
</evidence>
<evidence type="ECO:0000313" key="7">
    <source>
        <dbReference type="Proteomes" id="UP000185598"/>
    </source>
</evidence>
<dbReference type="SUPFAM" id="SSF46785">
    <property type="entry name" value="Winged helix' DNA-binding domain"/>
    <property type="match status" value="1"/>
</dbReference>
<accession>A0A1Q9A9Y2</accession>
<comment type="caution">
    <text evidence="6">The sequence shown here is derived from an EMBL/GenBank/DDBJ whole genome shotgun (WGS) entry which is preliminary data.</text>
</comment>
<evidence type="ECO:0000313" key="8">
    <source>
        <dbReference type="Proteomes" id="UP000544107"/>
    </source>
</evidence>
<evidence type="ECO:0000313" key="5">
    <source>
        <dbReference type="EMBL" id="MBB4010051.1"/>
    </source>
</evidence>
<dbReference type="InterPro" id="IPR000524">
    <property type="entry name" value="Tscrpt_reg_HTH_GntR"/>
</dbReference>
<protein>
    <submittedName>
        <fullName evidence="5 6">Transcriptional regulator</fullName>
    </submittedName>
</protein>
<dbReference type="InterPro" id="IPR011711">
    <property type="entry name" value="GntR_C"/>
</dbReference>
<dbReference type="EMBL" id="MKIN01000019">
    <property type="protein sequence ID" value="OLP51659.1"/>
    <property type="molecule type" value="Genomic_DNA"/>
</dbReference>
<feature type="domain" description="HTH gntR-type" evidence="4">
    <location>
        <begin position="18"/>
        <end position="85"/>
    </location>
</feature>
<dbReference type="RefSeq" id="WP_083943139.1">
    <property type="nucleotide sequence ID" value="NZ_JACIED010000006.1"/>
</dbReference>
<reference evidence="5 8" key="2">
    <citation type="submission" date="2020-08" db="EMBL/GenBank/DDBJ databases">
        <title>Genomic Encyclopedia of Type Strains, Phase IV (KMG-IV): sequencing the most valuable type-strain genomes for metagenomic binning, comparative biology and taxonomic classification.</title>
        <authorList>
            <person name="Goeker M."/>
        </authorList>
    </citation>
    <scope>NUCLEOTIDE SEQUENCE [LARGE SCALE GENOMIC DNA]</scope>
    <source>
        <strain evidence="5 8">DSM 100021</strain>
    </source>
</reference>
<keyword evidence="7" id="KW-1185">Reference proteome</keyword>
<keyword evidence="2 5" id="KW-0238">DNA-binding</keyword>
<dbReference type="GO" id="GO:0003700">
    <property type="term" value="F:DNA-binding transcription factor activity"/>
    <property type="evidence" value="ECO:0007669"/>
    <property type="project" value="InterPro"/>
</dbReference>
<dbReference type="InterPro" id="IPR008920">
    <property type="entry name" value="TF_FadR/GntR_C"/>
</dbReference>
<dbReference type="GO" id="GO:0003677">
    <property type="term" value="F:DNA binding"/>
    <property type="evidence" value="ECO:0007669"/>
    <property type="project" value="UniProtKB-KW"/>
</dbReference>
<dbReference type="EMBL" id="JACIED010000006">
    <property type="protein sequence ID" value="MBB4010051.1"/>
    <property type="molecule type" value="Genomic_DNA"/>
</dbReference>
<dbReference type="InterPro" id="IPR036390">
    <property type="entry name" value="WH_DNA-bd_sf"/>
</dbReference>
<gene>
    <name evidence="6" type="ORF">BJF91_16655</name>
    <name evidence="5" type="ORF">GGQ71_004348</name>
</gene>
<evidence type="ECO:0000313" key="6">
    <source>
        <dbReference type="EMBL" id="OLP51659.1"/>
    </source>
</evidence>
<dbReference type="Gene3D" id="1.20.120.530">
    <property type="entry name" value="GntR ligand-binding domain-like"/>
    <property type="match status" value="1"/>
</dbReference>
<dbReference type="SMART" id="SM00345">
    <property type="entry name" value="HTH_GNTR"/>
    <property type="match status" value="1"/>
</dbReference>
<evidence type="ECO:0000256" key="2">
    <source>
        <dbReference type="ARBA" id="ARBA00023125"/>
    </source>
</evidence>
<dbReference type="Proteomes" id="UP000544107">
    <property type="component" value="Unassembled WGS sequence"/>
</dbReference>
<reference evidence="6 7" key="1">
    <citation type="submission" date="2016-09" db="EMBL/GenBank/DDBJ databases">
        <title>Rhizobium oryziradicis sp. nov., isolated from the root of rice.</title>
        <authorList>
            <person name="Zhao J."/>
            <person name="Zhang X."/>
        </authorList>
    </citation>
    <scope>NUCLEOTIDE SEQUENCE [LARGE SCALE GENOMIC DNA]</scope>
    <source>
        <strain evidence="6 7">14971</strain>
    </source>
</reference>